<keyword evidence="4" id="KW-1185">Reference proteome</keyword>
<reference evidence="3 4" key="1">
    <citation type="journal article" date="2015" name="J. Biotechnol.">
        <title>Complete genome sequence of Paenibacillus beijingensis 7188(T) (=DSM 24997(T)), a novel rhizobacterium from jujube garden soil.</title>
        <authorList>
            <person name="Kwak Y."/>
            <person name="Shin J.H."/>
        </authorList>
    </citation>
    <scope>NUCLEOTIDE SEQUENCE [LARGE SCALE GENOMIC DNA]</scope>
    <source>
        <strain evidence="3 4">DSM 24997</strain>
    </source>
</reference>
<dbReference type="InterPro" id="IPR036582">
    <property type="entry name" value="Mao_N_sf"/>
</dbReference>
<dbReference type="RefSeq" id="WP_045671836.1">
    <property type="nucleotide sequence ID" value="NZ_CP011058.1"/>
</dbReference>
<dbReference type="AlphaFoldDB" id="A0A0D5NM54"/>
<keyword evidence="1" id="KW-0732">Signal</keyword>
<dbReference type="Pfam" id="PF07833">
    <property type="entry name" value="Cu_amine_oxidN1"/>
    <property type="match status" value="1"/>
</dbReference>
<protein>
    <submittedName>
        <fullName evidence="3">Copper amine oxidase</fullName>
    </submittedName>
</protein>
<evidence type="ECO:0000259" key="2">
    <source>
        <dbReference type="Pfam" id="PF07833"/>
    </source>
</evidence>
<feature type="signal peptide" evidence="1">
    <location>
        <begin position="1"/>
        <end position="23"/>
    </location>
</feature>
<sequence length="187" mass="21153">MKLKKPFILLLAMSLWGGSMIFADSAAQTVRVIVNGSVLDEGGIINDGKTYLPLRQLASSLQAIVAWDEQSKKVTLFKPNVHMFLFQDSKIFGNVDRGNKYTFNVFAQIDNLLTDISAVKVSIFDPSGRETVIDFKNINVSKDNFWYRTEDVKYNFDSSGKYAVRFFMKVNASDDWKLVSEKLISAQ</sequence>
<reference evidence="4" key="2">
    <citation type="submission" date="2015-03" db="EMBL/GenBank/DDBJ databases">
        <title>Genome sequence of Paenibacillus beijingensis strain DSM 24997T.</title>
        <authorList>
            <person name="Kwak Y."/>
            <person name="Shin J.-H."/>
        </authorList>
    </citation>
    <scope>NUCLEOTIDE SEQUENCE [LARGE SCALE GENOMIC DNA]</scope>
    <source>
        <strain evidence="4">DSM 24997</strain>
    </source>
</reference>
<proteinExistence type="predicted"/>
<gene>
    <name evidence="3" type="ORF">VN24_19855</name>
</gene>
<dbReference type="SUPFAM" id="SSF55383">
    <property type="entry name" value="Copper amine oxidase, domain N"/>
    <property type="match status" value="1"/>
</dbReference>
<evidence type="ECO:0000256" key="1">
    <source>
        <dbReference type="SAM" id="SignalP"/>
    </source>
</evidence>
<dbReference type="EMBL" id="CP011058">
    <property type="protein sequence ID" value="AJY76409.1"/>
    <property type="molecule type" value="Genomic_DNA"/>
</dbReference>
<evidence type="ECO:0000313" key="3">
    <source>
        <dbReference type="EMBL" id="AJY76409.1"/>
    </source>
</evidence>
<organism evidence="3 4">
    <name type="scientific">Paenibacillus beijingensis</name>
    <dbReference type="NCBI Taxonomy" id="1126833"/>
    <lineage>
        <taxon>Bacteria</taxon>
        <taxon>Bacillati</taxon>
        <taxon>Bacillota</taxon>
        <taxon>Bacilli</taxon>
        <taxon>Bacillales</taxon>
        <taxon>Paenibacillaceae</taxon>
        <taxon>Paenibacillus</taxon>
    </lineage>
</organism>
<dbReference type="InterPro" id="IPR012854">
    <property type="entry name" value="Cu_amine_oxidase-like_N"/>
</dbReference>
<evidence type="ECO:0000313" key="4">
    <source>
        <dbReference type="Proteomes" id="UP000032633"/>
    </source>
</evidence>
<dbReference type="KEGG" id="pbj:VN24_19855"/>
<dbReference type="OrthoDB" id="2677881at2"/>
<name>A0A0D5NM54_9BACL</name>
<dbReference type="HOGENOM" id="CLU_124424_0_0_9"/>
<dbReference type="Proteomes" id="UP000032633">
    <property type="component" value="Chromosome"/>
</dbReference>
<feature type="domain" description="Copper amine oxidase-like N-terminal" evidence="2">
    <location>
        <begin position="34"/>
        <end position="111"/>
    </location>
</feature>
<dbReference type="STRING" id="1126833.VN24_19855"/>
<dbReference type="PATRIC" id="fig|1126833.4.peg.4371"/>
<accession>A0A0D5NM54</accession>
<feature type="chain" id="PRO_5002296693" evidence="1">
    <location>
        <begin position="24"/>
        <end position="187"/>
    </location>
</feature>